<feature type="binding site" evidence="9">
    <location>
        <position position="109"/>
    </location>
    <ligand>
        <name>NADP(+)</name>
        <dbReference type="ChEBI" id="CHEBI:58349"/>
    </ligand>
</feature>
<dbReference type="InterPro" id="IPR006183">
    <property type="entry name" value="Pgluconate_DH"/>
</dbReference>
<dbReference type="Pfam" id="PF03446">
    <property type="entry name" value="NAD_binding_2"/>
    <property type="match status" value="1"/>
</dbReference>
<evidence type="ECO:0000256" key="4">
    <source>
        <dbReference type="ARBA" id="ARBA00023064"/>
    </source>
</evidence>
<feature type="binding site" description="in other chain" evidence="8">
    <location>
        <position position="197"/>
    </location>
    <ligand>
        <name>substrate</name>
        <note>ligand shared between dimeric partners</note>
    </ligand>
</feature>
<feature type="binding site" description="in other chain" evidence="8">
    <location>
        <begin position="135"/>
        <end position="137"/>
    </location>
    <ligand>
        <name>substrate</name>
        <note>ligand shared between dimeric partners</note>
    </ligand>
</feature>
<dbReference type="InterPro" id="IPR013328">
    <property type="entry name" value="6PGD_dom2"/>
</dbReference>
<feature type="binding site" evidence="9">
    <location>
        <begin position="37"/>
        <end position="39"/>
    </location>
    <ligand>
        <name>NADP(+)</name>
        <dbReference type="ChEBI" id="CHEBI:58349"/>
    </ligand>
</feature>
<dbReference type="Gene3D" id="3.40.50.720">
    <property type="entry name" value="NAD(P)-binding Rossmann-like Domain"/>
    <property type="match status" value="1"/>
</dbReference>
<dbReference type="SUPFAM" id="SSF51735">
    <property type="entry name" value="NAD(P)-binding Rossmann-fold domains"/>
    <property type="match status" value="1"/>
</dbReference>
<evidence type="ECO:0000313" key="13">
    <source>
        <dbReference type="EMBL" id="KAH7513835.1"/>
    </source>
</evidence>
<dbReference type="GO" id="GO:0019521">
    <property type="term" value="P:D-gluconate metabolic process"/>
    <property type="evidence" value="ECO:0007669"/>
    <property type="project" value="UniProtKB-KW"/>
</dbReference>
<gene>
    <name evidence="12" type="ORF">FEM48_Zijuj11G0020700</name>
    <name evidence="13" type="ORF">FEM48_Zijuj11G0024300</name>
</gene>
<dbReference type="NCBIfam" id="TIGR00873">
    <property type="entry name" value="gnd"/>
    <property type="match status" value="1"/>
</dbReference>
<evidence type="ECO:0000256" key="2">
    <source>
        <dbReference type="ARBA" id="ARBA00008419"/>
    </source>
</evidence>
<dbReference type="Gene3D" id="1.10.1040.10">
    <property type="entry name" value="N-(1-d-carboxylethyl)-l-norvaline Dehydrogenase, domain 2"/>
    <property type="match status" value="1"/>
</dbReference>
<dbReference type="OrthoDB" id="434986at2759"/>
<dbReference type="Proteomes" id="UP000813462">
    <property type="component" value="Unassembled WGS sequence"/>
</dbReference>
<comment type="function">
    <text evidence="6">Catalyzes the oxidative decarboxylation of 6-phosphogluconate to ribulose 5-phosphate and CO(2), with concomitant reduction of NADP to NADPH.</text>
</comment>
<feature type="active site" description="Proton donor" evidence="7">
    <location>
        <position position="196"/>
    </location>
</feature>
<accession>A0A978UG71</accession>
<keyword evidence="4 10" id="KW-0311">Gluconate utilization</keyword>
<dbReference type="InterPro" id="IPR006113">
    <property type="entry name" value="6PGDH_Gnd/GntZ"/>
</dbReference>
<dbReference type="FunFam" id="1.10.1040.10:FF:000002">
    <property type="entry name" value="6-phosphogluconate dehydrogenase, decarboxylating"/>
    <property type="match status" value="1"/>
</dbReference>
<dbReference type="AlphaFoldDB" id="A0A978UG71"/>
<feature type="binding site" evidence="9">
    <location>
        <begin position="14"/>
        <end position="19"/>
    </location>
    <ligand>
        <name>NADP(+)</name>
        <dbReference type="ChEBI" id="CHEBI:58349"/>
    </ligand>
</feature>
<feature type="binding site" description="in other chain" evidence="8">
    <location>
        <position position="294"/>
    </location>
    <ligand>
        <name>substrate</name>
        <note>ligand shared between dimeric partners</note>
    </ligand>
</feature>
<comment type="caution">
    <text evidence="12">The sequence shown here is derived from an EMBL/GenBank/DDBJ whole genome shotgun (WGS) entry which is preliminary data.</text>
</comment>
<dbReference type="EMBL" id="JAEACU010000011">
    <property type="protein sequence ID" value="KAH7513802.1"/>
    <property type="molecule type" value="Genomic_DNA"/>
</dbReference>
<feature type="binding site" evidence="8">
    <location>
        <position position="465"/>
    </location>
    <ligand>
        <name>substrate</name>
        <note>ligand shared between dimeric partners</note>
    </ligand>
</feature>
<dbReference type="EC" id="1.1.1.44" evidence="6 10"/>
<dbReference type="FunFam" id="1.20.5.320:FF:000001">
    <property type="entry name" value="6-phosphogluconate dehydrogenase, decarboxylating"/>
    <property type="match status" value="1"/>
</dbReference>
<dbReference type="InterPro" id="IPR036291">
    <property type="entry name" value="NAD(P)-bd_dom_sf"/>
</dbReference>
<keyword evidence="6 10" id="KW-0521">NADP</keyword>
<reference evidence="12" key="1">
    <citation type="journal article" date="2021" name="Front. Plant Sci.">
        <title>Chromosome-Scale Genome Assembly for Chinese Sour Jujube and Insights Into Its Genome Evolution and Domestication Signature.</title>
        <authorList>
            <person name="Shen L.-Y."/>
            <person name="Luo H."/>
            <person name="Wang X.-L."/>
            <person name="Wang X.-M."/>
            <person name="Qiu X.-J."/>
            <person name="Liu H."/>
            <person name="Zhou S.-S."/>
            <person name="Jia K.-H."/>
            <person name="Nie S."/>
            <person name="Bao Y.-T."/>
            <person name="Zhang R.-G."/>
            <person name="Yun Q.-Z."/>
            <person name="Chai Y.-H."/>
            <person name="Lu J.-Y."/>
            <person name="Li Y."/>
            <person name="Zhao S.-W."/>
            <person name="Mao J.-F."/>
            <person name="Jia S.-G."/>
            <person name="Mao Y.-M."/>
        </authorList>
    </citation>
    <scope>NUCLEOTIDE SEQUENCE</scope>
    <source>
        <strain evidence="12">AT0</strain>
        <tissue evidence="12">Leaf</tissue>
    </source>
</reference>
<evidence type="ECO:0000256" key="7">
    <source>
        <dbReference type="PIRSR" id="PIRSR000109-1"/>
    </source>
</evidence>
<sequence length="495" mass="54003">MEASTALSRIGLAGLAVMGQNLALNIADKGFPISVYNRTASKVDETVDRAHNEGNLPLFGQYNPRDFVLSIKRPRSVIILVKAGAPVDQTIAALSDHMEPGDAIIDGGNEWYENTERRIQEVTQKGLLYLGMGVSGGEDGARNGPSLMPGGSFEAYSNVQDILKKVAAQVEDGPCVTYIGEGGSGNFVKMVHNGIEYGDMQLISEAYDVLKNIGGLSNSELSEIFAEWNRGELESFLIEITADIFKVKDEHGDGELVDKILDKTGMKGTGKWTVQQAAELSVAAPTIAASLDCRYLSGLKEERENAAEALKEAGLKEEVSSVKSGVDKKRLVDDVRQALYASKICSYAQGMNLLRAKSAEKGWNLNFGELARIWKGGCIIRAVFLDRIKKAYQRNPNLASLVVDPEFAKEMVQRQAAWRRVVGLAISAGISTPGMCASLSYFDTYRRSRLPANLVQAQRDLFGAHTYERIDRPGSFHTEWTKLARQSKTGVGALN</sequence>
<feature type="binding site" evidence="8">
    <location>
        <position position="459"/>
    </location>
    <ligand>
        <name>substrate</name>
        <note>ligand shared between dimeric partners</note>
    </ligand>
</feature>
<dbReference type="PIRSF" id="PIRSF000109">
    <property type="entry name" value="6PGD"/>
    <property type="match status" value="1"/>
</dbReference>
<feature type="binding site" description="in other chain" evidence="8">
    <location>
        <position position="109"/>
    </location>
    <ligand>
        <name>substrate</name>
        <note>ligand shared between dimeric partners</note>
    </ligand>
</feature>
<comment type="catalytic activity">
    <reaction evidence="6 10">
        <text>6-phospho-D-gluconate + NADP(+) = D-ribulose 5-phosphate + CO2 + NADPH</text>
        <dbReference type="Rhea" id="RHEA:10116"/>
        <dbReference type="ChEBI" id="CHEBI:16526"/>
        <dbReference type="ChEBI" id="CHEBI:57783"/>
        <dbReference type="ChEBI" id="CHEBI:58121"/>
        <dbReference type="ChEBI" id="CHEBI:58349"/>
        <dbReference type="ChEBI" id="CHEBI:58759"/>
        <dbReference type="EC" id="1.1.1.44"/>
    </reaction>
</comment>
<dbReference type="EMBL" id="JAEACU010000011">
    <property type="protein sequence ID" value="KAH7513835.1"/>
    <property type="molecule type" value="Genomic_DNA"/>
</dbReference>
<evidence type="ECO:0000256" key="8">
    <source>
        <dbReference type="PIRSR" id="PIRSR000109-2"/>
    </source>
</evidence>
<proteinExistence type="inferred from homology"/>
<organism evidence="12 14">
    <name type="scientific">Ziziphus jujuba var. spinosa</name>
    <dbReference type="NCBI Taxonomy" id="714518"/>
    <lineage>
        <taxon>Eukaryota</taxon>
        <taxon>Viridiplantae</taxon>
        <taxon>Streptophyta</taxon>
        <taxon>Embryophyta</taxon>
        <taxon>Tracheophyta</taxon>
        <taxon>Spermatophyta</taxon>
        <taxon>Magnoliopsida</taxon>
        <taxon>eudicotyledons</taxon>
        <taxon>Gunneridae</taxon>
        <taxon>Pentapetalae</taxon>
        <taxon>rosids</taxon>
        <taxon>fabids</taxon>
        <taxon>Rosales</taxon>
        <taxon>Rhamnaceae</taxon>
        <taxon>Paliureae</taxon>
        <taxon>Ziziphus</taxon>
    </lineage>
</organism>
<dbReference type="InterPro" id="IPR006115">
    <property type="entry name" value="6PGDH_NADP-bd"/>
</dbReference>
<evidence type="ECO:0000256" key="10">
    <source>
        <dbReference type="RuleBase" id="RU000485"/>
    </source>
</evidence>
<comment type="similarity">
    <text evidence="2 6 10">Belongs to the 6-phosphogluconate dehydrogenase family.</text>
</comment>
<feature type="binding site" evidence="9">
    <location>
        <begin position="81"/>
        <end position="83"/>
    </location>
    <ligand>
        <name>NADP(+)</name>
        <dbReference type="ChEBI" id="CHEBI:58349"/>
    </ligand>
</feature>
<comment type="pathway">
    <text evidence="1 6 10">Carbohydrate degradation; pentose phosphate pathway; D-ribulose 5-phosphate from D-glucose 6-phosphate (oxidative stage): step 3/3.</text>
</comment>
<dbReference type="SMART" id="SM01350">
    <property type="entry name" value="6PGD"/>
    <property type="match status" value="1"/>
</dbReference>
<dbReference type="GO" id="GO:0050661">
    <property type="term" value="F:NADP binding"/>
    <property type="evidence" value="ECO:0007669"/>
    <property type="project" value="InterPro"/>
</dbReference>
<dbReference type="InterPro" id="IPR008927">
    <property type="entry name" value="6-PGluconate_DH-like_C_sf"/>
</dbReference>
<comment type="subunit">
    <text evidence="6">Homodimer.</text>
</comment>
<protein>
    <recommendedName>
        <fullName evidence="6 10">6-phosphogluconate dehydrogenase, decarboxylating</fullName>
        <ecNumber evidence="6 10">1.1.1.44</ecNumber>
    </recommendedName>
</protein>
<dbReference type="SUPFAM" id="SSF48179">
    <property type="entry name" value="6-phosphogluconate dehydrogenase C-terminal domain-like"/>
    <property type="match status" value="1"/>
</dbReference>
<feature type="binding site" description="in other chain" evidence="8">
    <location>
        <position position="267"/>
    </location>
    <ligand>
        <name>substrate</name>
        <note>ligand shared between dimeric partners</note>
    </ligand>
</feature>
<keyword evidence="3 6" id="KW-0560">Oxidoreductase</keyword>
<evidence type="ECO:0000259" key="11">
    <source>
        <dbReference type="SMART" id="SM01350"/>
    </source>
</evidence>
<name>A0A978UG71_ZIZJJ</name>
<evidence type="ECO:0000256" key="6">
    <source>
        <dbReference type="PIRNR" id="PIRNR000109"/>
    </source>
</evidence>
<dbReference type="Gene3D" id="1.20.5.320">
    <property type="entry name" value="6-Phosphogluconate Dehydrogenase, domain 3"/>
    <property type="match status" value="1"/>
</dbReference>
<evidence type="ECO:0000256" key="1">
    <source>
        <dbReference type="ARBA" id="ARBA00004874"/>
    </source>
</evidence>
<dbReference type="PRINTS" id="PR00076">
    <property type="entry name" value="6PGDHDRGNASE"/>
</dbReference>
<dbReference type="InterPro" id="IPR006114">
    <property type="entry name" value="6PGDH_C"/>
</dbReference>
<evidence type="ECO:0000313" key="14">
    <source>
        <dbReference type="Proteomes" id="UP000813462"/>
    </source>
</evidence>
<evidence type="ECO:0000256" key="5">
    <source>
        <dbReference type="ARBA" id="ARBA00023126"/>
    </source>
</evidence>
<evidence type="ECO:0000256" key="3">
    <source>
        <dbReference type="ARBA" id="ARBA00023002"/>
    </source>
</evidence>
<dbReference type="GO" id="GO:0004616">
    <property type="term" value="F:phosphogluconate dehydrogenase (decarboxylating) activity"/>
    <property type="evidence" value="ECO:0007669"/>
    <property type="project" value="UniProtKB-EC"/>
</dbReference>
<evidence type="ECO:0000313" key="12">
    <source>
        <dbReference type="EMBL" id="KAH7513802.1"/>
    </source>
</evidence>
<dbReference type="Pfam" id="PF00393">
    <property type="entry name" value="6PGD"/>
    <property type="match status" value="1"/>
</dbReference>
<feature type="binding site" description="in other chain" evidence="8">
    <location>
        <begin position="192"/>
        <end position="193"/>
    </location>
    <ligand>
        <name>substrate</name>
        <note>ligand shared between dimeric partners</note>
    </ligand>
</feature>
<dbReference type="FunFam" id="3.40.50.720:FF:000007">
    <property type="entry name" value="6-phosphogluconate dehydrogenase, decarboxylating"/>
    <property type="match status" value="1"/>
</dbReference>
<evidence type="ECO:0000256" key="9">
    <source>
        <dbReference type="PIRSR" id="PIRSR000109-3"/>
    </source>
</evidence>
<feature type="active site" description="Proton acceptor" evidence="7">
    <location>
        <position position="189"/>
    </location>
</feature>
<feature type="domain" description="6-phosphogluconate dehydrogenase C-terminal" evidence="11">
    <location>
        <begin position="185"/>
        <end position="481"/>
    </location>
</feature>
<dbReference type="PANTHER" id="PTHR11811">
    <property type="entry name" value="6-PHOSPHOGLUCONATE DEHYDROGENASE"/>
    <property type="match status" value="1"/>
</dbReference>
<dbReference type="GO" id="GO:0006098">
    <property type="term" value="P:pentose-phosphate shunt"/>
    <property type="evidence" value="ECO:0007669"/>
    <property type="project" value="UniProtKB-KW"/>
</dbReference>
<dbReference type="NCBIfam" id="NF006765">
    <property type="entry name" value="PRK09287.1"/>
    <property type="match status" value="1"/>
</dbReference>
<keyword evidence="5 6" id="KW-0570">Pentose shunt</keyword>